<name>A0AAN7RLC0_MYCAM</name>
<feature type="domain" description="Reverse transcriptase" evidence="3">
    <location>
        <begin position="489"/>
        <end position="744"/>
    </location>
</feature>
<feature type="transmembrane region" description="Helical" evidence="2">
    <location>
        <begin position="277"/>
        <end position="298"/>
    </location>
</feature>
<organism evidence="4 5">
    <name type="scientific">Mycteria americana</name>
    <name type="common">Wood stork</name>
    <dbReference type="NCBI Taxonomy" id="33587"/>
    <lineage>
        <taxon>Eukaryota</taxon>
        <taxon>Metazoa</taxon>
        <taxon>Chordata</taxon>
        <taxon>Craniata</taxon>
        <taxon>Vertebrata</taxon>
        <taxon>Euteleostomi</taxon>
        <taxon>Archelosauria</taxon>
        <taxon>Archosauria</taxon>
        <taxon>Dinosauria</taxon>
        <taxon>Saurischia</taxon>
        <taxon>Theropoda</taxon>
        <taxon>Coelurosauria</taxon>
        <taxon>Aves</taxon>
        <taxon>Neognathae</taxon>
        <taxon>Neoaves</taxon>
        <taxon>Aequornithes</taxon>
        <taxon>Ciconiiformes</taxon>
        <taxon>Ciconiidae</taxon>
        <taxon>Mycteria</taxon>
    </lineage>
</organism>
<dbReference type="InterPro" id="IPR043502">
    <property type="entry name" value="DNA/RNA_pol_sf"/>
</dbReference>
<feature type="compositionally biased region" description="Basic residues" evidence="1">
    <location>
        <begin position="107"/>
        <end position="163"/>
    </location>
</feature>
<feature type="transmembrane region" description="Helical" evidence="2">
    <location>
        <begin position="307"/>
        <end position="327"/>
    </location>
</feature>
<dbReference type="EMBL" id="JAUNZN010000024">
    <property type="protein sequence ID" value="KAK4808547.1"/>
    <property type="molecule type" value="Genomic_DNA"/>
</dbReference>
<keyword evidence="2" id="KW-0812">Transmembrane</keyword>
<reference evidence="4 5" key="1">
    <citation type="journal article" date="2023" name="J. Hered.">
        <title>Chromosome-level genome of the wood stork (Mycteria americana) provides insight into avian chromosome evolution.</title>
        <authorList>
            <person name="Flamio R. Jr."/>
            <person name="Ramstad K.M."/>
        </authorList>
    </citation>
    <scope>NUCLEOTIDE SEQUENCE [LARGE SCALE GENOMIC DNA]</scope>
    <source>
        <strain evidence="4">JAX WOST 10</strain>
    </source>
</reference>
<dbReference type="PROSITE" id="PS50878">
    <property type="entry name" value="RT_POL"/>
    <property type="match status" value="1"/>
</dbReference>
<feature type="compositionally biased region" description="Basic and acidic residues" evidence="1">
    <location>
        <begin position="61"/>
        <end position="106"/>
    </location>
</feature>
<evidence type="ECO:0000256" key="1">
    <source>
        <dbReference type="SAM" id="MobiDB-lite"/>
    </source>
</evidence>
<evidence type="ECO:0000313" key="5">
    <source>
        <dbReference type="Proteomes" id="UP001333110"/>
    </source>
</evidence>
<keyword evidence="2" id="KW-1133">Transmembrane helix</keyword>
<gene>
    <name evidence="4" type="ORF">QYF61_009850</name>
</gene>
<dbReference type="PRINTS" id="PR01345">
    <property type="entry name" value="CERVTRCPTASE"/>
</dbReference>
<dbReference type="Proteomes" id="UP001333110">
    <property type="component" value="Unassembled WGS sequence"/>
</dbReference>
<keyword evidence="2" id="KW-0472">Membrane</keyword>
<evidence type="ECO:0000313" key="4">
    <source>
        <dbReference type="EMBL" id="KAK4808547.1"/>
    </source>
</evidence>
<dbReference type="SUPFAM" id="SSF56672">
    <property type="entry name" value="DNA/RNA polymerases"/>
    <property type="match status" value="1"/>
</dbReference>
<dbReference type="SUPFAM" id="SSF81321">
    <property type="entry name" value="Family A G protein-coupled receptor-like"/>
    <property type="match status" value="1"/>
</dbReference>
<sequence length="939" mass="107917">MDLVPANQLEQLWLLPLPGEDMRADTDHSLDAEMRDMFQKHRVLLTEHFLVQRRRKANHKAASELGEKRREEKRREEKRREEKRREEKRREEKRREEKRREEERKGKERKGKERKGKERKGKERKGKERKGKERKGKERKGKERKGKERKGKERKGKERKGKERKGKGKILKLLFCLILFEKISGLLLMIIPSQVAHGPVCPCLVHVSCNSDGNGIIFFAAGRDGSLRILMDFFLGKLSFLEIQNTTTIVCKVLETFLVTRTTVCVSCCLAQSFSHFFWGVTEFLIFSVMSFEIAIAIHNIAIHEQLYYITIMTKILCFFLCLGAWLRPEIYDLWKKGQATQEDYKGVARLCREKTELELNLAAAVKDNKKHFFKYISSKRRAKENLQPLVDGGGNTVTKDEEKAEVLNAFFASVFNSRANCFLGTQPLELEDRDGDENGAPIIQGEMVSDLLHHLDTHKSMGPDEIHPRVLKELADVLTKPLSIIYQQSWLAGEVPAEWRLAKVTPIYKRGWKEDPGNYRPVSLTSVPGKLMEQIILSAITRHVENNQGIKPSQHGFRKGRSCLTNLISFYDKVTRLVDEGKAVDVVYLDFSKAFDTVSHGILLEKLAAHGLDGCTLRWVKNWLDGWAQRVVVNGVYSSWRPVTSGVPQGSVLGPVLFNIFINDLDEGIECTVSKFADDTKLCGSVDLLEGRKALQRDLDRLDRWAQVNCMRFNKAKCKVLHLGHSNPMQRYRLGEEWLESCLAEKDLGVLVDSRLNMSQQCAQAAKKANGILACIKNSVASRSREVIVPLYSALVRPHLEYCVQFWAPHYKRDIEVLERGNKLVKGLEQKSDGERLRELGLFSLEKRRLRGDLIALYSYLKGGCREVGVGLFSQVTSDRTRGNGFKLCQGRFRLDIRKFYFTERVIKHWNRLPREVVESPSLEVFKRCVDEVLRDMV</sequence>
<feature type="transmembrane region" description="Helical" evidence="2">
    <location>
        <begin position="170"/>
        <end position="191"/>
    </location>
</feature>
<proteinExistence type="predicted"/>
<dbReference type="AlphaFoldDB" id="A0AAN7RLC0"/>
<protein>
    <recommendedName>
        <fullName evidence="3">Reverse transcriptase domain-containing protein</fullName>
    </recommendedName>
</protein>
<feature type="region of interest" description="Disordered" evidence="1">
    <location>
        <begin position="54"/>
        <end position="163"/>
    </location>
</feature>
<evidence type="ECO:0000256" key="2">
    <source>
        <dbReference type="SAM" id="Phobius"/>
    </source>
</evidence>
<evidence type="ECO:0000259" key="3">
    <source>
        <dbReference type="PROSITE" id="PS50878"/>
    </source>
</evidence>
<dbReference type="PANTHER" id="PTHR33332">
    <property type="entry name" value="REVERSE TRANSCRIPTASE DOMAIN-CONTAINING PROTEIN"/>
    <property type="match status" value="1"/>
</dbReference>
<comment type="caution">
    <text evidence="4">The sequence shown here is derived from an EMBL/GenBank/DDBJ whole genome shotgun (WGS) entry which is preliminary data.</text>
</comment>
<dbReference type="CDD" id="cd01650">
    <property type="entry name" value="RT_nLTR_like"/>
    <property type="match status" value="1"/>
</dbReference>
<keyword evidence="5" id="KW-1185">Reference proteome</keyword>
<accession>A0AAN7RLC0</accession>
<dbReference type="InterPro" id="IPR000477">
    <property type="entry name" value="RT_dom"/>
</dbReference>
<dbReference type="Pfam" id="PF00078">
    <property type="entry name" value="RVT_1"/>
    <property type="match status" value="1"/>
</dbReference>